<dbReference type="EMBL" id="PUHW01000200">
    <property type="protein sequence ID" value="KAG0687923.1"/>
    <property type="molecule type" value="Genomic_DNA"/>
</dbReference>
<feature type="compositionally biased region" description="Acidic residues" evidence="1">
    <location>
        <begin position="273"/>
        <end position="284"/>
    </location>
</feature>
<dbReference type="Proteomes" id="UP000697127">
    <property type="component" value="Unassembled WGS sequence"/>
</dbReference>
<organism evidence="2 3">
    <name type="scientific">Pichia californica</name>
    <dbReference type="NCBI Taxonomy" id="460514"/>
    <lineage>
        <taxon>Eukaryota</taxon>
        <taxon>Fungi</taxon>
        <taxon>Dikarya</taxon>
        <taxon>Ascomycota</taxon>
        <taxon>Saccharomycotina</taxon>
        <taxon>Pichiomycetes</taxon>
        <taxon>Pichiales</taxon>
        <taxon>Pichiaceae</taxon>
        <taxon>Pichia</taxon>
    </lineage>
</organism>
<evidence type="ECO:0000313" key="3">
    <source>
        <dbReference type="Proteomes" id="UP000697127"/>
    </source>
</evidence>
<feature type="region of interest" description="Disordered" evidence="1">
    <location>
        <begin position="254"/>
        <end position="295"/>
    </location>
</feature>
<proteinExistence type="predicted"/>
<feature type="region of interest" description="Disordered" evidence="1">
    <location>
        <begin position="343"/>
        <end position="371"/>
    </location>
</feature>
<evidence type="ECO:0000313" key="2">
    <source>
        <dbReference type="EMBL" id="KAG0687923.1"/>
    </source>
</evidence>
<name>A0A9P6WLI2_9ASCO</name>
<keyword evidence="3" id="KW-1185">Reference proteome</keyword>
<evidence type="ECO:0000256" key="1">
    <source>
        <dbReference type="SAM" id="MobiDB-lite"/>
    </source>
</evidence>
<comment type="caution">
    <text evidence="2">The sequence shown here is derived from an EMBL/GenBank/DDBJ whole genome shotgun (WGS) entry which is preliminary data.</text>
</comment>
<sequence length="427" mass="49840">MPLEEYVANYDSILENKPFKYGNMKGKVLDKSKFFNDYSDYEILLRNEIPNKYFKYFNLNDDIEIGRSNNKLNLSPIKNHQDNGVKESQVITKKETNLDSIDVSSSDNIKKKESIFYDDDDKANKQFKLDLGDLNINKKENYKQKKTSTLSPIKNSLNIDDLDIDGLDIDDLYEKTFKLLNKNSLVDNEGKQLNKMIQLLLENMKSLKLENEKLSINSNNLKLIIKDLNGLVNNYKIKLREYYQENKELKLKLNSESSKRSNKQRRNLVFENNDNDDNNKEEEEERGKDFDNIENDDLDSIDQKIRFLQIKKKKLIERKNVNNVVPQPSIEEISNDIIQKVMQQLQSSKGDDKKESNPQLHHTHTTTNDHDNCPFCNPISKDNSNILFSKVLNPESNINLDDFIDILADRFKYKMNSVGDDSGPEIW</sequence>
<accession>A0A9P6WLI2</accession>
<gene>
    <name evidence="2" type="primary">SPA2_2</name>
    <name evidence="2" type="ORF">C6P40_001699</name>
</gene>
<reference evidence="2" key="1">
    <citation type="submission" date="2020-11" db="EMBL/GenBank/DDBJ databases">
        <title>Kefir isolates.</title>
        <authorList>
            <person name="Marcisauskas S."/>
            <person name="Kim Y."/>
            <person name="Blasche S."/>
        </authorList>
    </citation>
    <scope>NUCLEOTIDE SEQUENCE</scope>
    <source>
        <strain evidence="2">Olga-1</strain>
    </source>
</reference>
<protein>
    <submittedName>
        <fullName evidence="2">Component of the polarisome</fullName>
    </submittedName>
</protein>
<dbReference type="AlphaFoldDB" id="A0A9P6WLI2"/>